<protein>
    <submittedName>
        <fullName evidence="1">Uncharacterized protein</fullName>
    </submittedName>
</protein>
<name>A0A645EQJ9_9ZZZZ</name>
<proteinExistence type="predicted"/>
<dbReference type="EMBL" id="VSSQ01050035">
    <property type="protein sequence ID" value="MPN04107.1"/>
    <property type="molecule type" value="Genomic_DNA"/>
</dbReference>
<dbReference type="AlphaFoldDB" id="A0A645EQJ9"/>
<organism evidence="1">
    <name type="scientific">bioreactor metagenome</name>
    <dbReference type="NCBI Taxonomy" id="1076179"/>
    <lineage>
        <taxon>unclassified sequences</taxon>
        <taxon>metagenomes</taxon>
        <taxon>ecological metagenomes</taxon>
    </lineage>
</organism>
<reference evidence="1" key="1">
    <citation type="submission" date="2019-08" db="EMBL/GenBank/DDBJ databases">
        <authorList>
            <person name="Kucharzyk K."/>
            <person name="Murdoch R.W."/>
            <person name="Higgins S."/>
            <person name="Loffler F."/>
        </authorList>
    </citation>
    <scope>NUCLEOTIDE SEQUENCE</scope>
</reference>
<comment type="caution">
    <text evidence="1">The sequence shown here is derived from an EMBL/GenBank/DDBJ whole genome shotgun (WGS) entry which is preliminary data.</text>
</comment>
<sequence length="206" mass="23157">MDHFLGIAIHGSIGHHHACLLRPVGGPSGIFFQHLVHIFSAQNRSVQRTDQFNFLPAHLLQRAKHLLAIFSDYVGVIPAGFLHMLVKVIHIVAKKVAVISAETAKGIRGKQDMLAGLVSEHHLRPVHHRGHVKTQGMPAQRQFIALLYLQGPVFQIHLVKLFDHLKGFRVADNLDIRPHAADILYVRAVIRFHMVDHHIIKRPAAQ</sequence>
<gene>
    <name evidence="1" type="ORF">SDC9_151343</name>
</gene>
<evidence type="ECO:0000313" key="1">
    <source>
        <dbReference type="EMBL" id="MPN04107.1"/>
    </source>
</evidence>
<accession>A0A645EQJ9</accession>